<dbReference type="EMBL" id="JAACJN010000006">
    <property type="protein sequence ID" value="KAF5392365.1"/>
    <property type="molecule type" value="Genomic_DNA"/>
</dbReference>
<organism evidence="2 3">
    <name type="scientific">Collybiopsis confluens</name>
    <dbReference type="NCBI Taxonomy" id="2823264"/>
    <lineage>
        <taxon>Eukaryota</taxon>
        <taxon>Fungi</taxon>
        <taxon>Dikarya</taxon>
        <taxon>Basidiomycota</taxon>
        <taxon>Agaricomycotina</taxon>
        <taxon>Agaricomycetes</taxon>
        <taxon>Agaricomycetidae</taxon>
        <taxon>Agaricales</taxon>
        <taxon>Marasmiineae</taxon>
        <taxon>Omphalotaceae</taxon>
        <taxon>Collybiopsis</taxon>
    </lineage>
</organism>
<proteinExistence type="predicted"/>
<name>A0A8H5HZN2_9AGAR</name>
<keyword evidence="3" id="KW-1185">Reference proteome</keyword>
<protein>
    <submittedName>
        <fullName evidence="2">Uncharacterized protein</fullName>
    </submittedName>
</protein>
<gene>
    <name evidence="2" type="ORF">D9757_001465</name>
</gene>
<dbReference type="AlphaFoldDB" id="A0A8H5HZN2"/>
<accession>A0A8H5HZN2</accession>
<reference evidence="2 3" key="1">
    <citation type="journal article" date="2020" name="ISME J.">
        <title>Uncovering the hidden diversity of litter-decomposition mechanisms in mushroom-forming fungi.</title>
        <authorList>
            <person name="Floudas D."/>
            <person name="Bentzer J."/>
            <person name="Ahren D."/>
            <person name="Johansson T."/>
            <person name="Persson P."/>
            <person name="Tunlid A."/>
        </authorList>
    </citation>
    <scope>NUCLEOTIDE SEQUENCE [LARGE SCALE GENOMIC DNA]</scope>
    <source>
        <strain evidence="2 3">CBS 406.79</strain>
    </source>
</reference>
<sequence>MVGSQPSAVGEEKQRKGSMVTMNCKPLTILNTLLKEDQRTEKQEYVAQLTCFKAFGFFKRTLRLLTTLQEGKVASAFVSEEVGQFNGISNTRTEPVAVFMSARSPESIMPPFTFDDPRIASRGLGLADSRQRDADIRMCLAWIDHGQGRSKIPEYTFLSPVFQSVLISGKEAVIFQEESSERFSSLPPTTRMETSDMQQTKGELFNLAPKSS</sequence>
<feature type="compositionally biased region" description="Polar residues" evidence="1">
    <location>
        <begin position="182"/>
        <end position="201"/>
    </location>
</feature>
<comment type="caution">
    <text evidence="2">The sequence shown here is derived from an EMBL/GenBank/DDBJ whole genome shotgun (WGS) entry which is preliminary data.</text>
</comment>
<dbReference type="Proteomes" id="UP000518752">
    <property type="component" value="Unassembled WGS sequence"/>
</dbReference>
<evidence type="ECO:0000256" key="1">
    <source>
        <dbReference type="SAM" id="MobiDB-lite"/>
    </source>
</evidence>
<feature type="region of interest" description="Disordered" evidence="1">
    <location>
        <begin position="179"/>
        <end position="212"/>
    </location>
</feature>
<evidence type="ECO:0000313" key="2">
    <source>
        <dbReference type="EMBL" id="KAF5392365.1"/>
    </source>
</evidence>
<evidence type="ECO:0000313" key="3">
    <source>
        <dbReference type="Proteomes" id="UP000518752"/>
    </source>
</evidence>